<evidence type="ECO:0000313" key="6">
    <source>
        <dbReference type="Proteomes" id="UP000310553"/>
    </source>
</evidence>
<dbReference type="PATRIC" id="fig|305.106.peg.1210"/>
<dbReference type="PANTHER" id="PTHR43584:SF8">
    <property type="entry name" value="N-ACETYLMURAMATE ALPHA-1-PHOSPHATE URIDYLYLTRANSFERASE"/>
    <property type="match status" value="1"/>
</dbReference>
<sequence>MKAMIFAAGRGDRMRPLTDRTPKPLLPVGGKPLIVWQIERLAAAGVRDIVINHAWLGAQIEAALGDGGAWGVRLAYSPEREALETAGGVVQALPLLRTGDAHSVFIAVSGDVFCDYDYAALSERAQALAARSAPGMHLVMVPNPPYHPRGDFALAADGRLHGDDAPAGIPRLTFGNIGLYDTRLFDGIAPGTRLAMTPLYRRAIAAGQATGERFDGAWENVGTPAQLAALDAALSTPSRSA</sequence>
<dbReference type="Gene3D" id="3.90.550.10">
    <property type="entry name" value="Spore Coat Polysaccharide Biosynthesis Protein SpsA, Chain A"/>
    <property type="match status" value="1"/>
</dbReference>
<evidence type="ECO:0000259" key="3">
    <source>
        <dbReference type="Pfam" id="PF00483"/>
    </source>
</evidence>
<evidence type="ECO:0000313" key="5">
    <source>
        <dbReference type="EMBL" id="QCX50654.1"/>
    </source>
</evidence>
<dbReference type="InterPro" id="IPR029044">
    <property type="entry name" value="Nucleotide-diphossugar_trans"/>
</dbReference>
<reference evidence="4" key="1">
    <citation type="submission" date="2015-10" db="EMBL/GenBank/DDBJ databases">
        <authorList>
            <person name="Gilbert D.G."/>
        </authorList>
    </citation>
    <scope>NUCLEOTIDE SEQUENCE</scope>
    <source>
        <strain evidence="4">Phyl III-seqv23</strain>
    </source>
</reference>
<dbReference type="EMBL" id="CP039339">
    <property type="protein sequence ID" value="QCX50654.1"/>
    <property type="molecule type" value="Genomic_DNA"/>
</dbReference>
<organism evidence="4">
    <name type="scientific">Ralstonia solanacearum</name>
    <name type="common">Pseudomonas solanacearum</name>
    <dbReference type="NCBI Taxonomy" id="305"/>
    <lineage>
        <taxon>Bacteria</taxon>
        <taxon>Pseudomonadati</taxon>
        <taxon>Pseudomonadota</taxon>
        <taxon>Betaproteobacteria</taxon>
        <taxon>Burkholderiales</taxon>
        <taxon>Burkholderiaceae</taxon>
        <taxon>Ralstonia</taxon>
        <taxon>Ralstonia solanacearum species complex</taxon>
    </lineage>
</organism>
<dbReference type="InterPro" id="IPR054790">
    <property type="entry name" value="MurU"/>
</dbReference>
<protein>
    <submittedName>
        <fullName evidence="5">Nucleotidyltransferase family protein</fullName>
    </submittedName>
    <submittedName>
        <fullName evidence="4">Putative sugar-phosphate nucleotidyl transferase</fullName>
        <ecNumber evidence="4">2.7.7.-</ecNumber>
    </submittedName>
</protein>
<accession>A0A0S4TQS7</accession>
<dbReference type="Proteomes" id="UP000310553">
    <property type="component" value="Chromosome"/>
</dbReference>
<dbReference type="EMBL" id="LN899819">
    <property type="protein sequence ID" value="CUV12310.1"/>
    <property type="molecule type" value="Genomic_DNA"/>
</dbReference>
<reference evidence="5 6" key="2">
    <citation type="submission" date="2019-04" db="EMBL/GenBank/DDBJ databases">
        <title>Complete Genome of UW386 and Higher Quality Genome of UW700.</title>
        <authorList>
            <person name="Jacobs J."/>
            <person name="Perez A."/>
            <person name="Steidl O."/>
            <person name="Allen C."/>
        </authorList>
    </citation>
    <scope>NUCLEOTIDE SEQUENCE [LARGE SCALE GENOMIC DNA]</scope>
    <source>
        <strain evidence="5 6">UW386</strain>
    </source>
</reference>
<dbReference type="SUPFAM" id="SSF53448">
    <property type="entry name" value="Nucleotide-diphospho-sugar transferases"/>
    <property type="match status" value="1"/>
</dbReference>
<keyword evidence="2 4" id="KW-0548">Nucleotidyltransferase</keyword>
<dbReference type="CDD" id="cd06422">
    <property type="entry name" value="NTP_transferase_like_1"/>
    <property type="match status" value="1"/>
</dbReference>
<feature type="domain" description="Nucleotidyl transferase" evidence="3">
    <location>
        <begin position="2"/>
        <end position="131"/>
    </location>
</feature>
<proteinExistence type="predicted"/>
<gene>
    <name evidence="5" type="ORF">E7Z57_17005</name>
    <name evidence="4" type="ORF">RUN39_v1_330092</name>
</gene>
<dbReference type="AlphaFoldDB" id="A0A0S4TQS7"/>
<evidence type="ECO:0000256" key="1">
    <source>
        <dbReference type="ARBA" id="ARBA00022679"/>
    </source>
</evidence>
<dbReference type="EC" id="2.7.7.-" evidence="4"/>
<name>A0A0S4TQS7_RALSL</name>
<dbReference type="InterPro" id="IPR050065">
    <property type="entry name" value="GlmU-like"/>
</dbReference>
<dbReference type="GO" id="GO:0016779">
    <property type="term" value="F:nucleotidyltransferase activity"/>
    <property type="evidence" value="ECO:0007669"/>
    <property type="project" value="UniProtKB-KW"/>
</dbReference>
<evidence type="ECO:0000313" key="4">
    <source>
        <dbReference type="EMBL" id="CUV12310.1"/>
    </source>
</evidence>
<evidence type="ECO:0000256" key="2">
    <source>
        <dbReference type="ARBA" id="ARBA00022695"/>
    </source>
</evidence>
<keyword evidence="1 4" id="KW-0808">Transferase</keyword>
<dbReference type="PANTHER" id="PTHR43584">
    <property type="entry name" value="NUCLEOTIDYL TRANSFERASE"/>
    <property type="match status" value="1"/>
</dbReference>
<dbReference type="InterPro" id="IPR005835">
    <property type="entry name" value="NTP_transferase_dom"/>
</dbReference>
<dbReference type="NCBIfam" id="NF045761">
    <property type="entry name" value="NAMPUrTaseMurU"/>
    <property type="match status" value="1"/>
</dbReference>
<dbReference type="Pfam" id="PF00483">
    <property type="entry name" value="NTP_transferase"/>
    <property type="match status" value="1"/>
</dbReference>